<evidence type="ECO:0000256" key="9">
    <source>
        <dbReference type="SAM" id="Coils"/>
    </source>
</evidence>
<keyword evidence="9" id="KW-0175">Coiled coil</keyword>
<dbReference type="OrthoDB" id="308861at2759"/>
<organism evidence="12 13">
    <name type="scientific">Lophium mytilinum</name>
    <dbReference type="NCBI Taxonomy" id="390894"/>
    <lineage>
        <taxon>Eukaryota</taxon>
        <taxon>Fungi</taxon>
        <taxon>Dikarya</taxon>
        <taxon>Ascomycota</taxon>
        <taxon>Pezizomycotina</taxon>
        <taxon>Dothideomycetes</taxon>
        <taxon>Pleosporomycetidae</taxon>
        <taxon>Mytilinidiales</taxon>
        <taxon>Mytilinidiaceae</taxon>
        <taxon>Lophium</taxon>
    </lineage>
</organism>
<dbReference type="FunFam" id="1.10.390.10:FF:000011">
    <property type="entry name" value="Transcription initiation factor TFIID subunit"/>
    <property type="match status" value="1"/>
</dbReference>
<evidence type="ECO:0000256" key="2">
    <source>
        <dbReference type="ARBA" id="ARBA00010937"/>
    </source>
</evidence>
<dbReference type="Pfam" id="PF25316">
    <property type="entry name" value="TAF2_3rd"/>
    <property type="match status" value="1"/>
</dbReference>
<proteinExistence type="inferred from homology"/>
<evidence type="ECO:0000259" key="11">
    <source>
        <dbReference type="Pfam" id="PF25577"/>
    </source>
</evidence>
<keyword evidence="4" id="KW-0805">Transcription regulation</keyword>
<dbReference type="InterPro" id="IPR057345">
    <property type="entry name" value="Ig-like_TAF2"/>
</dbReference>
<dbReference type="GO" id="GO:0005669">
    <property type="term" value="C:transcription factor TFIID complex"/>
    <property type="evidence" value="ECO:0007669"/>
    <property type="project" value="InterPro"/>
</dbReference>
<evidence type="ECO:0000256" key="6">
    <source>
        <dbReference type="ARBA" id="ARBA00023242"/>
    </source>
</evidence>
<feature type="domain" description="Transcription initiation factor TFIID subunit 2 TPR repeats" evidence="11">
    <location>
        <begin position="745"/>
        <end position="1030"/>
    </location>
</feature>
<keyword evidence="5" id="KW-0804">Transcription</keyword>
<comment type="subcellular location">
    <subcellularLocation>
        <location evidence="1">Nucleus</location>
    </subcellularLocation>
</comment>
<dbReference type="Gene3D" id="2.60.40.1730">
    <property type="entry name" value="tricorn interacting facor f3 domain"/>
    <property type="match status" value="1"/>
</dbReference>
<dbReference type="GO" id="GO:0003682">
    <property type="term" value="F:chromatin binding"/>
    <property type="evidence" value="ECO:0007669"/>
    <property type="project" value="TreeGrafter"/>
</dbReference>
<dbReference type="CDD" id="cd09839">
    <property type="entry name" value="M1_like_TAF2"/>
    <property type="match status" value="1"/>
</dbReference>
<dbReference type="EMBL" id="MU004185">
    <property type="protein sequence ID" value="KAF2498770.1"/>
    <property type="molecule type" value="Genomic_DNA"/>
</dbReference>
<keyword evidence="6" id="KW-0539">Nucleus</keyword>
<dbReference type="InterPro" id="IPR042097">
    <property type="entry name" value="Aminopeptidase_N-like_N_sf"/>
</dbReference>
<reference evidence="12" key="1">
    <citation type="journal article" date="2020" name="Stud. Mycol.">
        <title>101 Dothideomycetes genomes: a test case for predicting lifestyles and emergence of pathogens.</title>
        <authorList>
            <person name="Haridas S."/>
            <person name="Albert R."/>
            <person name="Binder M."/>
            <person name="Bloem J."/>
            <person name="Labutti K."/>
            <person name="Salamov A."/>
            <person name="Andreopoulos B."/>
            <person name="Baker S."/>
            <person name="Barry K."/>
            <person name="Bills G."/>
            <person name="Bluhm B."/>
            <person name="Cannon C."/>
            <person name="Castanera R."/>
            <person name="Culley D."/>
            <person name="Daum C."/>
            <person name="Ezra D."/>
            <person name="Gonzalez J."/>
            <person name="Henrissat B."/>
            <person name="Kuo A."/>
            <person name="Liang C."/>
            <person name="Lipzen A."/>
            <person name="Lutzoni F."/>
            <person name="Magnuson J."/>
            <person name="Mondo S."/>
            <person name="Nolan M."/>
            <person name="Ohm R."/>
            <person name="Pangilinan J."/>
            <person name="Park H.-J."/>
            <person name="Ramirez L."/>
            <person name="Alfaro M."/>
            <person name="Sun H."/>
            <person name="Tritt A."/>
            <person name="Yoshinaga Y."/>
            <person name="Zwiers L.-H."/>
            <person name="Turgeon B."/>
            <person name="Goodwin S."/>
            <person name="Spatafora J."/>
            <person name="Crous P."/>
            <person name="Grigoriev I."/>
        </authorList>
    </citation>
    <scope>NUCLEOTIDE SEQUENCE</scope>
    <source>
        <strain evidence="12">CBS 269.34</strain>
    </source>
</reference>
<dbReference type="Proteomes" id="UP000799750">
    <property type="component" value="Unassembled WGS sequence"/>
</dbReference>
<dbReference type="Pfam" id="PF25577">
    <property type="entry name" value="TPR_TAF2_C"/>
    <property type="match status" value="1"/>
</dbReference>
<dbReference type="InterPro" id="IPR027268">
    <property type="entry name" value="Peptidase_M4/M1_CTD_sf"/>
</dbReference>
<dbReference type="Gene3D" id="1.10.390.10">
    <property type="entry name" value="Neutral Protease Domain 2"/>
    <property type="match status" value="1"/>
</dbReference>
<dbReference type="InterPro" id="IPR016024">
    <property type="entry name" value="ARM-type_fold"/>
</dbReference>
<dbReference type="SUPFAM" id="SSF55486">
    <property type="entry name" value="Metalloproteases ('zincins'), catalytic domain"/>
    <property type="match status" value="1"/>
</dbReference>
<accession>A0A6A6R4A1</accession>
<dbReference type="GO" id="GO:0000976">
    <property type="term" value="F:transcription cis-regulatory region binding"/>
    <property type="evidence" value="ECO:0007669"/>
    <property type="project" value="TreeGrafter"/>
</dbReference>
<evidence type="ECO:0000256" key="5">
    <source>
        <dbReference type="ARBA" id="ARBA00023163"/>
    </source>
</evidence>
<sequence>MAEDTEPEVLAARPDLGFTVLHQVVRLEIDFASRLIKGKTALTIQPTVKDLRTIRLDCRQLKTTSVTVEGRSASSTYSDLYRRLHLYLTTGIYQHHFPKSRIDAHKNGTENELVITLPKGVNVKPAQPDARDDLADIGMVTRHSAFADVALEHSSAEPSGFDTLEVVVEYNIDEFRDGLAFAGAQIGDGKYPHLFTRNSPYSGIASCLFPCLDDSLTRCTWDFSIRCPRTLGDALRKPRALTNGVASHDDLSKTSGDELSNGARKMSVICSGDMTDDIVDTQNASWKTVSFICETPVLPQHIAFAVGPFEHVDLSEFRDSDVDERLGSNASRIHAFCLPGRAEEVLNSAEMLAQAADFFTEKFLAYPFSSYKVCFVDDLATDVTISASMSICSTRLLYPKNELDPINYVTRMLVYGLASQWIGVYVIPQTPTDWWIIVGGAWFITDLYLRELFGKNDHKYRLKLMADKIVATDVKRPSIKDLGPYLALDPGEMEFMELKAPLVLSILHQRLVKQSGKNGVDRCFWRMLLNAKASTLPNSAISTEEFYRICEKVGHQRLDKFFAQWVEGGGCPSFHCTAKFNKKKMMIELHIDQIQGTSMGNFGDDQLVLDSSNFLREVKEDKHHVYAATTQHHFTGPMTIRIHEADGTPYEHIVDIQSRKTKVDIPYNTKYKRLKRRIDVGDAQDDVLLYCLGDVLQSGEEVREWELYDWSKDEEDKMSQESYEWYRIDADFEWICKSAVNMPSYMYVSQLQQDKDIIAQLESIQWLSSKPGHELLSSILVRTLMDGRYFHGIRTIAADALANCARADIHWIGLDHLEKAFKALFCRPGTNITRPNDFSDRSLYLIRCAIPKAVARIRDTNGKATMRVKNFISNLLTYNDNGDNAFSDSHYVAILLSCLAQTLTTTNQRSWVDDDDDVDNTDELVFQQTAISEIRRLQRSDEWISSFHNVITTTALECLLTLMQNRVIPRQPLEFMKYTKLGNADNVRVKAWNCLVELGMIKKPAVLSFMIYSLQSDPSPYFRGRLLRIFGYALGQIALGELKDDTQADQSDDILHIEQDDGPTERQADLARKNSVNGALAALSKEISEDKTLKKALEEALRSQTTSARDMEELLEICGLLYEAEDSLPIVLRYPRYWRTQHRGRGVMKFSQTEKIRTKPM</sequence>
<comment type="similarity">
    <text evidence="2">Belongs to the TAF2 family.</text>
</comment>
<name>A0A6A6R4A1_9PEZI</name>
<evidence type="ECO:0000259" key="10">
    <source>
        <dbReference type="Pfam" id="PF25316"/>
    </source>
</evidence>
<dbReference type="InterPro" id="IPR057991">
    <property type="entry name" value="TPR_TAF2_C"/>
</dbReference>
<evidence type="ECO:0000256" key="4">
    <source>
        <dbReference type="ARBA" id="ARBA00023015"/>
    </source>
</evidence>
<evidence type="ECO:0000256" key="8">
    <source>
        <dbReference type="ARBA" id="ARBA00076306"/>
    </source>
</evidence>
<evidence type="ECO:0000313" key="12">
    <source>
        <dbReference type="EMBL" id="KAF2498770.1"/>
    </source>
</evidence>
<keyword evidence="13" id="KW-1185">Reference proteome</keyword>
<evidence type="ECO:0000256" key="1">
    <source>
        <dbReference type="ARBA" id="ARBA00004123"/>
    </source>
</evidence>
<dbReference type="PANTHER" id="PTHR15137:SF9">
    <property type="entry name" value="TRANSCRIPTION INITIATION FACTOR TFIID SUBUNIT 2"/>
    <property type="match status" value="1"/>
</dbReference>
<dbReference type="InterPro" id="IPR037813">
    <property type="entry name" value="TAF2"/>
</dbReference>
<dbReference type="AlphaFoldDB" id="A0A6A6R4A1"/>
<protein>
    <recommendedName>
        <fullName evidence="3">Transcription initiation factor TFIID subunit 2</fullName>
    </recommendedName>
    <alternativeName>
        <fullName evidence="8">TBP-associated factor 2</fullName>
    </alternativeName>
</protein>
<dbReference type="PANTHER" id="PTHR15137">
    <property type="entry name" value="TRANSCRIPTION INITIATION FACTOR TFIID"/>
    <property type="match status" value="1"/>
</dbReference>
<evidence type="ECO:0000256" key="3">
    <source>
        <dbReference type="ARBA" id="ARBA00017363"/>
    </source>
</evidence>
<dbReference type="SUPFAM" id="SSF48371">
    <property type="entry name" value="ARM repeat"/>
    <property type="match status" value="1"/>
</dbReference>
<comment type="function">
    <text evidence="7">Functions as a component of the DNA-binding general transcription factor complex TFIID. Binding of TFIID to a promoter (with or without TATA element) is the initial step in pre-initiation complex (PIC) formation. TFIID plays a key role in the regulation of gene expression by RNA polymerase II through different activities such as transcription activator interaction, core promoter recognition and selectivity, TFIIA and TFIIB interaction, chromatin modification (histone acetylation by TAF1), facilitation of DNA opening and initiation of transcription.</text>
</comment>
<dbReference type="SUPFAM" id="SSF63737">
    <property type="entry name" value="Leukotriene A4 hydrolase N-terminal domain"/>
    <property type="match status" value="1"/>
</dbReference>
<evidence type="ECO:0000256" key="7">
    <source>
        <dbReference type="ARBA" id="ARBA00025346"/>
    </source>
</evidence>
<feature type="non-terminal residue" evidence="12">
    <location>
        <position position="1161"/>
    </location>
</feature>
<feature type="coiled-coil region" evidence="9">
    <location>
        <begin position="1080"/>
        <end position="1114"/>
    </location>
</feature>
<feature type="domain" description="Transcription initiation factor TFIID subunit 2 Ig-like" evidence="10">
    <location>
        <begin position="570"/>
        <end position="743"/>
    </location>
</feature>
<dbReference type="GO" id="GO:0016251">
    <property type="term" value="F:RNA polymerase II general transcription initiation factor activity"/>
    <property type="evidence" value="ECO:0007669"/>
    <property type="project" value="TreeGrafter"/>
</dbReference>
<evidence type="ECO:0000313" key="13">
    <source>
        <dbReference type="Proteomes" id="UP000799750"/>
    </source>
</evidence>
<gene>
    <name evidence="12" type="ORF">BU16DRAFT_505274</name>
</gene>
<dbReference type="GO" id="GO:0006367">
    <property type="term" value="P:transcription initiation at RNA polymerase II promoter"/>
    <property type="evidence" value="ECO:0007669"/>
    <property type="project" value="TreeGrafter"/>
</dbReference>